<gene>
    <name evidence="1" type="ORF">ARMSODRAFT_599658</name>
</gene>
<proteinExistence type="predicted"/>
<name>A0A2H3AVD6_9AGAR</name>
<dbReference type="AlphaFoldDB" id="A0A2H3AVD6"/>
<sequence>MPRKPSVFQQSSLIASLCKKLDLLAYPTTRRPFVMAASQRASLTVSRLHDPSEHMAGGYVYGITGRRDRYFQV</sequence>
<evidence type="ECO:0000313" key="1">
    <source>
        <dbReference type="EMBL" id="PBK62655.1"/>
    </source>
</evidence>
<dbReference type="EMBL" id="KZ293464">
    <property type="protein sequence ID" value="PBK62655.1"/>
    <property type="molecule type" value="Genomic_DNA"/>
</dbReference>
<keyword evidence="2" id="KW-1185">Reference proteome</keyword>
<organism evidence="1 2">
    <name type="scientific">Armillaria solidipes</name>
    <dbReference type="NCBI Taxonomy" id="1076256"/>
    <lineage>
        <taxon>Eukaryota</taxon>
        <taxon>Fungi</taxon>
        <taxon>Dikarya</taxon>
        <taxon>Basidiomycota</taxon>
        <taxon>Agaricomycotina</taxon>
        <taxon>Agaricomycetes</taxon>
        <taxon>Agaricomycetidae</taxon>
        <taxon>Agaricales</taxon>
        <taxon>Marasmiineae</taxon>
        <taxon>Physalacriaceae</taxon>
        <taxon>Armillaria</taxon>
    </lineage>
</organism>
<protein>
    <submittedName>
        <fullName evidence="1">Uncharacterized protein</fullName>
    </submittedName>
</protein>
<dbReference type="Proteomes" id="UP000218334">
    <property type="component" value="Unassembled WGS sequence"/>
</dbReference>
<reference evidence="2" key="1">
    <citation type="journal article" date="2017" name="Nat. Ecol. Evol.">
        <title>Genome expansion and lineage-specific genetic innovations in the forest pathogenic fungi Armillaria.</title>
        <authorList>
            <person name="Sipos G."/>
            <person name="Prasanna A.N."/>
            <person name="Walter M.C."/>
            <person name="O'Connor E."/>
            <person name="Balint B."/>
            <person name="Krizsan K."/>
            <person name="Kiss B."/>
            <person name="Hess J."/>
            <person name="Varga T."/>
            <person name="Slot J."/>
            <person name="Riley R."/>
            <person name="Boka B."/>
            <person name="Rigling D."/>
            <person name="Barry K."/>
            <person name="Lee J."/>
            <person name="Mihaltcheva S."/>
            <person name="LaButti K."/>
            <person name="Lipzen A."/>
            <person name="Waldron R."/>
            <person name="Moloney N.M."/>
            <person name="Sperisen C."/>
            <person name="Kredics L."/>
            <person name="Vagvoelgyi C."/>
            <person name="Patrignani A."/>
            <person name="Fitzpatrick D."/>
            <person name="Nagy I."/>
            <person name="Doyle S."/>
            <person name="Anderson J.B."/>
            <person name="Grigoriev I.V."/>
            <person name="Gueldener U."/>
            <person name="Muensterkoetter M."/>
            <person name="Nagy L.G."/>
        </authorList>
    </citation>
    <scope>NUCLEOTIDE SEQUENCE [LARGE SCALE GENOMIC DNA]</scope>
    <source>
        <strain evidence="2">28-4</strain>
    </source>
</reference>
<evidence type="ECO:0000313" key="2">
    <source>
        <dbReference type="Proteomes" id="UP000218334"/>
    </source>
</evidence>
<accession>A0A2H3AVD6</accession>